<organism evidence="3 4">
    <name type="scientific">Streptomyces jeddahensis</name>
    <dbReference type="NCBI Taxonomy" id="1716141"/>
    <lineage>
        <taxon>Bacteria</taxon>
        <taxon>Bacillati</taxon>
        <taxon>Actinomycetota</taxon>
        <taxon>Actinomycetes</taxon>
        <taxon>Kitasatosporales</taxon>
        <taxon>Streptomycetaceae</taxon>
        <taxon>Streptomyces</taxon>
    </lineage>
</organism>
<accession>A0A177HTX1</accession>
<keyword evidence="4" id="KW-1185">Reference proteome</keyword>
<name>A0A177HTX1_9ACTN</name>
<feature type="compositionally biased region" description="Polar residues" evidence="1">
    <location>
        <begin position="193"/>
        <end position="202"/>
    </location>
</feature>
<dbReference type="EMBL" id="LOHS01000070">
    <property type="protein sequence ID" value="OAH14156.1"/>
    <property type="molecule type" value="Genomic_DNA"/>
</dbReference>
<dbReference type="Proteomes" id="UP000077381">
    <property type="component" value="Unassembled WGS sequence"/>
</dbReference>
<dbReference type="STRING" id="1716141.STSP_26060"/>
<dbReference type="RefSeq" id="WP_078067124.1">
    <property type="nucleotide sequence ID" value="NZ_LOHS01000070.1"/>
</dbReference>
<keyword evidence="2" id="KW-0812">Transmembrane</keyword>
<evidence type="ECO:0000256" key="1">
    <source>
        <dbReference type="SAM" id="MobiDB-lite"/>
    </source>
</evidence>
<feature type="region of interest" description="Disordered" evidence="1">
    <location>
        <begin position="181"/>
        <end position="203"/>
    </location>
</feature>
<keyword evidence="2" id="KW-0472">Membrane</keyword>
<proteinExistence type="predicted"/>
<evidence type="ECO:0000313" key="3">
    <source>
        <dbReference type="EMBL" id="OAH14156.1"/>
    </source>
</evidence>
<dbReference type="PATRIC" id="fig|1716141.3.peg.2746"/>
<reference evidence="3 4" key="1">
    <citation type="submission" date="2015-12" db="EMBL/GenBank/DDBJ databases">
        <title>Genome sequence of Streptomyces sp. G25.</title>
        <authorList>
            <person name="Poehlein A."/>
            <person name="Roettig A."/>
            <person name="Hiessl S."/>
            <person name="Hauschild P."/>
            <person name="Schauer J."/>
            <person name="Madkour M.H."/>
            <person name="Al-Ansari A.M."/>
            <person name="Almakishah N.H."/>
            <person name="Steinbuechel A."/>
            <person name="Daniel R."/>
        </authorList>
    </citation>
    <scope>NUCLEOTIDE SEQUENCE [LARGE SCALE GENOMIC DNA]</scope>
    <source>
        <strain evidence="4">G25(2015)</strain>
    </source>
</reference>
<protein>
    <recommendedName>
        <fullName evidence="5">BMP family ABC transporter substrate-binding protein</fullName>
    </recommendedName>
</protein>
<evidence type="ECO:0000256" key="2">
    <source>
        <dbReference type="SAM" id="Phobius"/>
    </source>
</evidence>
<evidence type="ECO:0000313" key="4">
    <source>
        <dbReference type="Proteomes" id="UP000077381"/>
    </source>
</evidence>
<feature type="transmembrane region" description="Helical" evidence="2">
    <location>
        <begin position="45"/>
        <end position="66"/>
    </location>
</feature>
<keyword evidence="2" id="KW-1133">Transmembrane helix</keyword>
<dbReference type="OrthoDB" id="4217521at2"/>
<dbReference type="Gene3D" id="3.40.50.2300">
    <property type="match status" value="1"/>
</dbReference>
<dbReference type="AlphaFoldDB" id="A0A177HTX1"/>
<evidence type="ECO:0008006" key="5">
    <source>
        <dbReference type="Google" id="ProtNLM"/>
    </source>
</evidence>
<gene>
    <name evidence="3" type="ORF">STSP_26060</name>
</gene>
<sequence length="223" mass="23337">MAKRVRQVLQAQRAKTARESAQLSRVAARARGAVRRLRTLTGRQITVAATALVVVAAVAVAGFLVFRDDGRPPIPDTRARHYTDVDACLLTGKKGITAGTTAAEVWQGMQDASLRTHARVSYVPVTGEQSAANARPYLNGLLQRSCDVVLATGRPEVEAAAQAAPQYQKVGFVLVGADAESGEGSGHGGSARRQPTNVTVTKTGDGLRAEVAGAVERAVDAQG</sequence>
<comment type="caution">
    <text evidence="3">The sequence shown here is derived from an EMBL/GenBank/DDBJ whole genome shotgun (WGS) entry which is preliminary data.</text>
</comment>